<feature type="transmembrane region" description="Helical" evidence="8">
    <location>
        <begin position="484"/>
        <end position="503"/>
    </location>
</feature>
<feature type="transmembrane region" description="Helical" evidence="8">
    <location>
        <begin position="40"/>
        <end position="59"/>
    </location>
</feature>
<evidence type="ECO:0000256" key="9">
    <source>
        <dbReference type="SAM" id="MobiDB-lite"/>
    </source>
</evidence>
<feature type="compositionally biased region" description="Basic and acidic residues" evidence="9">
    <location>
        <begin position="382"/>
        <end position="403"/>
    </location>
</feature>
<evidence type="ECO:0000256" key="8">
    <source>
        <dbReference type="RuleBase" id="RU362108"/>
    </source>
</evidence>
<feature type="transmembrane region" description="Helical" evidence="8">
    <location>
        <begin position="554"/>
        <end position="580"/>
    </location>
</feature>
<evidence type="ECO:0000256" key="1">
    <source>
        <dbReference type="ARBA" id="ARBA00004141"/>
    </source>
</evidence>
<dbReference type="GO" id="GO:0010329">
    <property type="term" value="F:auxin efflux transmembrane transporter activity"/>
    <property type="evidence" value="ECO:0007669"/>
    <property type="project" value="TreeGrafter"/>
</dbReference>
<dbReference type="NCBIfam" id="TIGR00946">
    <property type="entry name" value="2a69"/>
    <property type="match status" value="1"/>
</dbReference>
<organism evidence="10 11">
    <name type="scientific">Coptis chinensis</name>
    <dbReference type="NCBI Taxonomy" id="261450"/>
    <lineage>
        <taxon>Eukaryota</taxon>
        <taxon>Viridiplantae</taxon>
        <taxon>Streptophyta</taxon>
        <taxon>Embryophyta</taxon>
        <taxon>Tracheophyta</taxon>
        <taxon>Spermatophyta</taxon>
        <taxon>Magnoliopsida</taxon>
        <taxon>Ranunculales</taxon>
        <taxon>Ranunculaceae</taxon>
        <taxon>Coptidoideae</taxon>
        <taxon>Coptis</taxon>
    </lineage>
</organism>
<feature type="transmembrane region" description="Helical" evidence="8">
    <location>
        <begin position="131"/>
        <end position="151"/>
    </location>
</feature>
<keyword evidence="7 8" id="KW-0927">Auxin signaling pathway</keyword>
<sequence length="583" mass="63968">MIKGKDVYEVLAAIVPLYVAMVLAYASVKLWKIFSPDQCSGINRFVAVFAIPFLSFHFISQNDPYAMNFRFLAADSLQKVVILFALLLWHVLFNGSIEWMISLFSLSTLPNTLVIGVPLLKAMYGNSSSDLMVQIVVLQSVIWYTLLLVMFEYRGARLLMAEQFPDTAGSITSFTVESDVLSLNGREPLEASAEIGEDGKLYVRVRRSTSSKSVLSSYNKLGGWNSVNSATPSNLTGVELYSIPSSREPMPRASSINQTDFYPMMPSPKHGYTNSFQSGTTDEMTSFEKKKGWRSMSAKVSNGELSSSYPPQNPIFSGSPSVGNRKEGGGTNPNKGIHMFVWSSNDSPAWEGRPVNRAGAADFGAVDSSRGMHDISEIDFPKRKGMRDGESQIEDRSKSRLDGSQHLSQKMVDMEAVGEDEKRLGGGNQIPPLSVMTRLIVIMVWRKLIRNPNTYSSVIALVWALVSYRFHIKMPSIVSGSINILSNTGLGMSMFALGLFMALQPKLMTCRKRVATFALAVRFLAGPAVIAATSIAAALPLGIVPFVFAKEYNAHAGILSSSVIFGLLLALPISITYYILLEL</sequence>
<dbReference type="GO" id="GO:0005783">
    <property type="term" value="C:endoplasmic reticulum"/>
    <property type="evidence" value="ECO:0007669"/>
    <property type="project" value="TreeGrafter"/>
</dbReference>
<comment type="caution">
    <text evidence="10">The sequence shown here is derived from an EMBL/GenBank/DDBJ whole genome shotgun (WGS) entry which is preliminary data.</text>
</comment>
<feature type="transmembrane region" description="Helical" evidence="8">
    <location>
        <begin position="7"/>
        <end position="28"/>
    </location>
</feature>
<evidence type="ECO:0000313" key="10">
    <source>
        <dbReference type="EMBL" id="KAF9621905.1"/>
    </source>
</evidence>
<keyword evidence="11" id="KW-1185">Reference proteome</keyword>
<name>A0A835IMW1_9MAGN</name>
<comment type="function">
    <text evidence="8">May act as a component of the auxin efflux carrier.</text>
</comment>
<dbReference type="PANTHER" id="PTHR31752:SF4">
    <property type="entry name" value="AUXIN EFFLUX CARRIER COMPONENT 2"/>
    <property type="match status" value="1"/>
</dbReference>
<evidence type="ECO:0000256" key="6">
    <source>
        <dbReference type="ARBA" id="ARBA00023136"/>
    </source>
</evidence>
<comment type="subcellular location">
    <subcellularLocation>
        <location evidence="1 8">Membrane</location>
        <topology evidence="1 8">Multi-pass membrane protein</topology>
    </subcellularLocation>
</comment>
<dbReference type="GO" id="GO:0005886">
    <property type="term" value="C:plasma membrane"/>
    <property type="evidence" value="ECO:0007669"/>
    <property type="project" value="TreeGrafter"/>
</dbReference>
<keyword evidence="5 8" id="KW-1133">Transmembrane helix</keyword>
<feature type="region of interest" description="Disordered" evidence="9">
    <location>
        <begin position="382"/>
        <end position="405"/>
    </location>
</feature>
<evidence type="ECO:0000256" key="7">
    <source>
        <dbReference type="ARBA" id="ARBA00023294"/>
    </source>
</evidence>
<dbReference type="GO" id="GO:0009926">
    <property type="term" value="P:auxin polar transport"/>
    <property type="evidence" value="ECO:0007669"/>
    <property type="project" value="TreeGrafter"/>
</dbReference>
<comment type="similarity">
    <text evidence="2 8">Belongs to the auxin efflux carrier (TC 2.A.69.1) family.</text>
</comment>
<proteinExistence type="inferred from homology"/>
<evidence type="ECO:0000256" key="4">
    <source>
        <dbReference type="ARBA" id="ARBA00022692"/>
    </source>
</evidence>
<protein>
    <recommendedName>
        <fullName evidence="8">Auxin efflux carrier component</fullName>
    </recommendedName>
</protein>
<dbReference type="Proteomes" id="UP000631114">
    <property type="component" value="Unassembled WGS sequence"/>
</dbReference>
<comment type="caution">
    <text evidence="8">Lacks conserved residue(s) required for the propagation of feature annotation.</text>
</comment>
<feature type="region of interest" description="Disordered" evidence="9">
    <location>
        <begin position="303"/>
        <end position="333"/>
    </location>
</feature>
<evidence type="ECO:0000313" key="11">
    <source>
        <dbReference type="Proteomes" id="UP000631114"/>
    </source>
</evidence>
<dbReference type="InterPro" id="IPR051107">
    <property type="entry name" value="Auxin_Efflux_Carrier"/>
</dbReference>
<dbReference type="InterPro" id="IPR014024">
    <property type="entry name" value="Auxin_eff_plant"/>
</dbReference>
<keyword evidence="3 8" id="KW-0813">Transport</keyword>
<keyword evidence="4 8" id="KW-0812">Transmembrane</keyword>
<feature type="transmembrane region" description="Helical" evidence="8">
    <location>
        <begin position="523"/>
        <end position="548"/>
    </location>
</feature>
<dbReference type="InterPro" id="IPR004776">
    <property type="entry name" value="Mem_transp_PIN-like"/>
</dbReference>
<dbReference type="EMBL" id="JADFTS010000002">
    <property type="protein sequence ID" value="KAF9621905.1"/>
    <property type="molecule type" value="Genomic_DNA"/>
</dbReference>
<feature type="compositionally biased region" description="Polar residues" evidence="9">
    <location>
        <begin position="303"/>
        <end position="322"/>
    </location>
</feature>
<keyword evidence="6 8" id="KW-0472">Membrane</keyword>
<dbReference type="Pfam" id="PF03547">
    <property type="entry name" value="Mem_trans"/>
    <property type="match status" value="1"/>
</dbReference>
<evidence type="ECO:0000256" key="5">
    <source>
        <dbReference type="ARBA" id="ARBA00022989"/>
    </source>
</evidence>
<reference evidence="10 11" key="1">
    <citation type="submission" date="2020-10" db="EMBL/GenBank/DDBJ databases">
        <title>The Coptis chinensis genome and diversification of protoberbering-type alkaloids.</title>
        <authorList>
            <person name="Wang B."/>
            <person name="Shu S."/>
            <person name="Song C."/>
            <person name="Liu Y."/>
        </authorList>
    </citation>
    <scope>NUCLEOTIDE SEQUENCE [LARGE SCALE GENOMIC DNA]</scope>
    <source>
        <strain evidence="10">HL-2020</strain>
        <tissue evidence="10">Leaf</tissue>
    </source>
</reference>
<feature type="transmembrane region" description="Helical" evidence="8">
    <location>
        <begin position="80"/>
        <end position="101"/>
    </location>
</feature>
<gene>
    <name evidence="10" type="ORF">IFM89_029125</name>
</gene>
<dbReference type="OrthoDB" id="1868374at2759"/>
<dbReference type="AlphaFoldDB" id="A0A835IMW1"/>
<accession>A0A835IMW1</accession>
<evidence type="ECO:0000256" key="3">
    <source>
        <dbReference type="ARBA" id="ARBA00022448"/>
    </source>
</evidence>
<dbReference type="GO" id="GO:0009734">
    <property type="term" value="P:auxin-activated signaling pathway"/>
    <property type="evidence" value="ECO:0007669"/>
    <property type="project" value="UniProtKB-UniRule"/>
</dbReference>
<dbReference type="PANTHER" id="PTHR31752">
    <property type="entry name" value="AUXIN EFFLUX CARRIER COMPONENT 1B-RELATED"/>
    <property type="match status" value="1"/>
</dbReference>
<feature type="transmembrane region" description="Helical" evidence="8">
    <location>
        <begin position="453"/>
        <end position="472"/>
    </location>
</feature>
<evidence type="ECO:0000256" key="2">
    <source>
        <dbReference type="ARBA" id="ARBA00009177"/>
    </source>
</evidence>